<comment type="caution">
    <text evidence="1">The sequence shown here is derived from an EMBL/GenBank/DDBJ whole genome shotgun (WGS) entry which is preliminary data.</text>
</comment>
<proteinExistence type="predicted"/>
<dbReference type="EMBL" id="CM043787">
    <property type="protein sequence ID" value="KAI4830457.1"/>
    <property type="molecule type" value="Genomic_DNA"/>
</dbReference>
<name>A0ACB9XUH5_CHAAC</name>
<dbReference type="Proteomes" id="UP001057452">
    <property type="component" value="Chromosome 3"/>
</dbReference>
<accession>A0ACB9XUH5</accession>
<sequence>IPGGKGYMFKMELQADAQQICDKSFSVLRTPVGRELVLDYIIERKRMDDLCGSIIDGHFREQKFRLKRCGLRNPCYLVEECGKAASHLSLPETTLQQAIVNTQ</sequence>
<reference evidence="1" key="1">
    <citation type="submission" date="2022-05" db="EMBL/GenBank/DDBJ databases">
        <title>Chromosome-level genome of Chaenocephalus aceratus.</title>
        <authorList>
            <person name="Park H."/>
        </authorList>
    </citation>
    <scope>NUCLEOTIDE SEQUENCE</scope>
    <source>
        <strain evidence="1">KU_202001</strain>
    </source>
</reference>
<feature type="non-terminal residue" evidence="1">
    <location>
        <position position="103"/>
    </location>
</feature>
<gene>
    <name evidence="1" type="ORF">KUCAC02_002087</name>
</gene>
<feature type="non-terminal residue" evidence="1">
    <location>
        <position position="1"/>
    </location>
</feature>
<organism evidence="1 2">
    <name type="scientific">Chaenocephalus aceratus</name>
    <name type="common">Blackfin icefish</name>
    <name type="synonym">Chaenichthys aceratus</name>
    <dbReference type="NCBI Taxonomy" id="36190"/>
    <lineage>
        <taxon>Eukaryota</taxon>
        <taxon>Metazoa</taxon>
        <taxon>Chordata</taxon>
        <taxon>Craniata</taxon>
        <taxon>Vertebrata</taxon>
        <taxon>Euteleostomi</taxon>
        <taxon>Actinopterygii</taxon>
        <taxon>Neopterygii</taxon>
        <taxon>Teleostei</taxon>
        <taxon>Neoteleostei</taxon>
        <taxon>Acanthomorphata</taxon>
        <taxon>Eupercaria</taxon>
        <taxon>Perciformes</taxon>
        <taxon>Notothenioidei</taxon>
        <taxon>Channichthyidae</taxon>
        <taxon>Chaenocephalus</taxon>
    </lineage>
</organism>
<keyword evidence="2" id="KW-1185">Reference proteome</keyword>
<evidence type="ECO:0000313" key="2">
    <source>
        <dbReference type="Proteomes" id="UP001057452"/>
    </source>
</evidence>
<evidence type="ECO:0000313" key="1">
    <source>
        <dbReference type="EMBL" id="KAI4830457.1"/>
    </source>
</evidence>
<protein>
    <submittedName>
        <fullName evidence="1">Uncharacterized protein</fullName>
    </submittedName>
</protein>